<dbReference type="PANTHER" id="PTHR35400:SF3">
    <property type="entry name" value="SLL1072 PROTEIN"/>
    <property type="match status" value="1"/>
</dbReference>
<evidence type="ECO:0000313" key="2">
    <source>
        <dbReference type="EMBL" id="PHQ50760.1"/>
    </source>
</evidence>
<evidence type="ECO:0000259" key="1">
    <source>
        <dbReference type="Pfam" id="PF05685"/>
    </source>
</evidence>
<comment type="caution">
    <text evidence="2">The sequence shown here is derived from an EMBL/GenBank/DDBJ whole genome shotgun (WGS) entry which is preliminary data.</text>
</comment>
<dbReference type="PANTHER" id="PTHR35400">
    <property type="entry name" value="SLR1083 PROTEIN"/>
    <property type="match status" value="1"/>
</dbReference>
<dbReference type="OrthoDB" id="4537149at2"/>
<dbReference type="Gene3D" id="3.90.1570.10">
    <property type="entry name" value="tt1808, chain A"/>
    <property type="match status" value="1"/>
</dbReference>
<name>A0A2G1XHQ4_STRCJ</name>
<dbReference type="AlphaFoldDB" id="A0A2G1XHQ4"/>
<evidence type="ECO:0000313" key="3">
    <source>
        <dbReference type="Proteomes" id="UP000222531"/>
    </source>
</evidence>
<dbReference type="SUPFAM" id="SSF52980">
    <property type="entry name" value="Restriction endonuclease-like"/>
    <property type="match status" value="1"/>
</dbReference>
<dbReference type="InterPro" id="IPR011335">
    <property type="entry name" value="Restrct_endonuc-II-like"/>
</dbReference>
<dbReference type="InterPro" id="IPR012296">
    <property type="entry name" value="Nuclease_put_TT1808"/>
</dbReference>
<dbReference type="CDD" id="cd06260">
    <property type="entry name" value="DUF820-like"/>
    <property type="match status" value="1"/>
</dbReference>
<reference evidence="2 3" key="1">
    <citation type="journal article" date="2017" name="Biochemistry">
        <title>Identification of the Biosynthetic Pathway for the Antibiotic Bicyclomycin.</title>
        <authorList>
            <person name="Patteson J."/>
            <person name="Cai W."/>
            <person name="Johnson R.A."/>
            <person name="Santa Maria K."/>
            <person name="Li B."/>
        </authorList>
    </citation>
    <scope>NUCLEOTIDE SEQUENCE [LARGE SCALE GENOMIC DNA]</scope>
    <source>
        <strain evidence="2 3">ATCC 21532</strain>
    </source>
</reference>
<gene>
    <name evidence="2" type="ORF">BLA24_18460</name>
</gene>
<accession>A0A2G1XHQ4</accession>
<sequence>MTHSTADRPLIRVEEFEELARQAPETVRLEFINGRIEVKPVPDGDHEEIVRWLQRLCMQHRPDLWLYGARHMKVEAYRKGRAIPDAALAPDGHFKGHGSWSDPDGVLMLVEVTSRDADTNQRDRVDKRDGYAAAGIPVYLLVDRDHHTVTVHWQPEAGEYRCLLTHPFGKPVDLPEPVGFTLETAELGKFTGPAENDS</sequence>
<dbReference type="Proteomes" id="UP000222531">
    <property type="component" value="Unassembled WGS sequence"/>
</dbReference>
<protein>
    <recommendedName>
        <fullName evidence="1">Putative restriction endonuclease domain-containing protein</fullName>
    </recommendedName>
</protein>
<dbReference type="EMBL" id="NHZO01000148">
    <property type="protein sequence ID" value="PHQ50760.1"/>
    <property type="molecule type" value="Genomic_DNA"/>
</dbReference>
<organism evidence="2 3">
    <name type="scientific">Streptomyces cinnamoneus</name>
    <name type="common">Streptoverticillium cinnamoneum</name>
    <dbReference type="NCBI Taxonomy" id="53446"/>
    <lineage>
        <taxon>Bacteria</taxon>
        <taxon>Bacillati</taxon>
        <taxon>Actinomycetota</taxon>
        <taxon>Actinomycetes</taxon>
        <taxon>Kitasatosporales</taxon>
        <taxon>Streptomycetaceae</taxon>
        <taxon>Streptomyces</taxon>
        <taxon>Streptomyces cinnamoneus group</taxon>
    </lineage>
</organism>
<dbReference type="InterPro" id="IPR008538">
    <property type="entry name" value="Uma2"/>
</dbReference>
<proteinExistence type="predicted"/>
<dbReference type="RefSeq" id="WP_099200051.1">
    <property type="nucleotide sequence ID" value="NZ_NHZO01000148.1"/>
</dbReference>
<keyword evidence="3" id="KW-1185">Reference proteome</keyword>
<feature type="domain" description="Putative restriction endonuclease" evidence="1">
    <location>
        <begin position="13"/>
        <end position="183"/>
    </location>
</feature>
<dbReference type="Pfam" id="PF05685">
    <property type="entry name" value="Uma2"/>
    <property type="match status" value="1"/>
</dbReference>